<keyword evidence="1" id="KW-0378">Hydrolase</keyword>
<evidence type="ECO:0000313" key="6">
    <source>
        <dbReference type="Proteomes" id="UP000008311"/>
    </source>
</evidence>
<dbReference type="Pfam" id="PF22666">
    <property type="entry name" value="Glyco_hydro_2_N2"/>
    <property type="match status" value="1"/>
</dbReference>
<dbReference type="SUPFAM" id="SSF49785">
    <property type="entry name" value="Galactose-binding domain-like"/>
    <property type="match status" value="1"/>
</dbReference>
<evidence type="ECO:0000256" key="2">
    <source>
        <dbReference type="ARBA" id="ARBA00023295"/>
    </source>
</evidence>
<dbReference type="Proteomes" id="UP000008311">
    <property type="component" value="Unassembled WGS sequence"/>
</dbReference>
<sequence length="104" mass="11250">MLGLWLALAACIAAAQDTVVIHQGWRFRQLPGSAQLAAHPQASSWRMAKVPGTVHTDLLANQLIPDPYVGAAEAGLQWIGLADWEYRTRFDAPATALNSARSDL</sequence>
<dbReference type="EMBL" id="EQ980183">
    <property type="protein sequence ID" value="EEF25241.1"/>
    <property type="molecule type" value="Genomic_DNA"/>
</dbReference>
<dbReference type="GO" id="GO:0004553">
    <property type="term" value="F:hydrolase activity, hydrolyzing O-glycosyl compounds"/>
    <property type="evidence" value="ECO:0007669"/>
    <property type="project" value="UniProtKB-ARBA"/>
</dbReference>
<gene>
    <name evidence="5" type="ORF">RCOM_1954070</name>
</gene>
<keyword evidence="6" id="KW-1185">Reference proteome</keyword>
<evidence type="ECO:0000256" key="1">
    <source>
        <dbReference type="ARBA" id="ARBA00022801"/>
    </source>
</evidence>
<dbReference type="PANTHER" id="PTHR43730">
    <property type="entry name" value="BETA-MANNOSIDASE"/>
    <property type="match status" value="1"/>
</dbReference>
<dbReference type="PANTHER" id="PTHR43730:SF1">
    <property type="entry name" value="BETA-MANNOSIDASE"/>
    <property type="match status" value="1"/>
</dbReference>
<feature type="signal peptide" evidence="3">
    <location>
        <begin position="1"/>
        <end position="15"/>
    </location>
</feature>
<dbReference type="STRING" id="3988.B9TFX2"/>
<name>B9TFX2_RICCO</name>
<dbReference type="Gene3D" id="2.60.120.260">
    <property type="entry name" value="Galactose-binding domain-like"/>
    <property type="match status" value="1"/>
</dbReference>
<dbReference type="InParanoid" id="B9TFX2"/>
<evidence type="ECO:0000313" key="5">
    <source>
        <dbReference type="EMBL" id="EEF25241.1"/>
    </source>
</evidence>
<dbReference type="AlphaFoldDB" id="B9TFX2"/>
<dbReference type="InterPro" id="IPR008979">
    <property type="entry name" value="Galactose-bd-like_sf"/>
</dbReference>
<reference evidence="6" key="1">
    <citation type="journal article" date="2010" name="Nat. Biotechnol.">
        <title>Draft genome sequence of the oilseed species Ricinus communis.</title>
        <authorList>
            <person name="Chan A.P."/>
            <person name="Crabtree J."/>
            <person name="Zhao Q."/>
            <person name="Lorenzi H."/>
            <person name="Orvis J."/>
            <person name="Puiu D."/>
            <person name="Melake-Berhan A."/>
            <person name="Jones K.M."/>
            <person name="Redman J."/>
            <person name="Chen G."/>
            <person name="Cahoon E.B."/>
            <person name="Gedil M."/>
            <person name="Stanke M."/>
            <person name="Haas B.J."/>
            <person name="Wortman J.R."/>
            <person name="Fraser-Liggett C.M."/>
            <person name="Ravel J."/>
            <person name="Rabinowicz P.D."/>
        </authorList>
    </citation>
    <scope>NUCLEOTIDE SEQUENCE [LARGE SCALE GENOMIC DNA]</scope>
    <source>
        <strain evidence="6">cv. Hale</strain>
    </source>
</reference>
<proteinExistence type="predicted"/>
<feature type="chain" id="PRO_5013039568" description="Beta-mannosidase-like galactose-binding domain-containing protein" evidence="3">
    <location>
        <begin position="16"/>
        <end position="104"/>
    </location>
</feature>
<dbReference type="InterPro" id="IPR054593">
    <property type="entry name" value="Beta-mannosidase-like_N2"/>
</dbReference>
<feature type="non-terminal residue" evidence="5">
    <location>
        <position position="104"/>
    </location>
</feature>
<keyword evidence="3" id="KW-0732">Signal</keyword>
<keyword evidence="2" id="KW-0326">Glycosidase</keyword>
<feature type="domain" description="Beta-mannosidase-like galactose-binding" evidence="4">
    <location>
        <begin position="25"/>
        <end position="104"/>
    </location>
</feature>
<protein>
    <recommendedName>
        <fullName evidence="4">Beta-mannosidase-like galactose-binding domain-containing protein</fullName>
    </recommendedName>
</protein>
<evidence type="ECO:0000259" key="4">
    <source>
        <dbReference type="Pfam" id="PF22666"/>
    </source>
</evidence>
<accession>B9TFX2</accession>
<evidence type="ECO:0000256" key="3">
    <source>
        <dbReference type="SAM" id="SignalP"/>
    </source>
</evidence>
<dbReference type="InterPro" id="IPR050887">
    <property type="entry name" value="Beta-mannosidase_GH2"/>
</dbReference>
<organism evidence="5 6">
    <name type="scientific">Ricinus communis</name>
    <name type="common">Castor bean</name>
    <dbReference type="NCBI Taxonomy" id="3988"/>
    <lineage>
        <taxon>Eukaryota</taxon>
        <taxon>Viridiplantae</taxon>
        <taxon>Streptophyta</taxon>
        <taxon>Embryophyta</taxon>
        <taxon>Tracheophyta</taxon>
        <taxon>Spermatophyta</taxon>
        <taxon>Magnoliopsida</taxon>
        <taxon>eudicotyledons</taxon>
        <taxon>Gunneridae</taxon>
        <taxon>Pentapetalae</taxon>
        <taxon>rosids</taxon>
        <taxon>fabids</taxon>
        <taxon>Malpighiales</taxon>
        <taxon>Euphorbiaceae</taxon>
        <taxon>Acalyphoideae</taxon>
        <taxon>Acalypheae</taxon>
        <taxon>Ricinus</taxon>
    </lineage>
</organism>